<feature type="transmembrane region" description="Helical" evidence="12">
    <location>
        <begin position="160"/>
        <end position="183"/>
    </location>
</feature>
<evidence type="ECO:0000256" key="4">
    <source>
        <dbReference type="ARBA" id="ARBA00022475"/>
    </source>
</evidence>
<feature type="transmembrane region" description="Helical" evidence="12">
    <location>
        <begin position="123"/>
        <end position="140"/>
    </location>
</feature>
<evidence type="ECO:0000256" key="3">
    <source>
        <dbReference type="ARBA" id="ARBA00022448"/>
    </source>
</evidence>
<feature type="transmembrane region" description="Helical" evidence="12">
    <location>
        <begin position="42"/>
        <end position="60"/>
    </location>
</feature>
<feature type="transmembrane region" description="Helical" evidence="12">
    <location>
        <begin position="293"/>
        <end position="312"/>
    </location>
</feature>
<keyword evidence="3" id="KW-0813">Transport</keyword>
<evidence type="ECO:0000256" key="9">
    <source>
        <dbReference type="ARBA" id="ARBA00025439"/>
    </source>
</evidence>
<evidence type="ECO:0000313" key="14">
    <source>
        <dbReference type="Proteomes" id="UP000298355"/>
    </source>
</evidence>
<evidence type="ECO:0000256" key="5">
    <source>
        <dbReference type="ARBA" id="ARBA00022519"/>
    </source>
</evidence>
<protein>
    <recommendedName>
        <fullName evidence="10">Autoinducer 2 import system permease protein LsrC</fullName>
    </recommendedName>
</protein>
<evidence type="ECO:0000256" key="11">
    <source>
        <dbReference type="SAM" id="MobiDB-lite"/>
    </source>
</evidence>
<name>A0ABY2J0E3_9MICO</name>
<proteinExistence type="predicted"/>
<evidence type="ECO:0000313" key="13">
    <source>
        <dbReference type="EMBL" id="TFC98330.1"/>
    </source>
</evidence>
<gene>
    <name evidence="13" type="ORF">E3O65_08265</name>
</gene>
<dbReference type="EMBL" id="SOGJ01000021">
    <property type="protein sequence ID" value="TFC98330.1"/>
    <property type="molecule type" value="Genomic_DNA"/>
</dbReference>
<feature type="transmembrane region" description="Helical" evidence="12">
    <location>
        <begin position="213"/>
        <end position="235"/>
    </location>
</feature>
<evidence type="ECO:0000256" key="2">
    <source>
        <dbReference type="ARBA" id="ARBA00011262"/>
    </source>
</evidence>
<evidence type="ECO:0000256" key="8">
    <source>
        <dbReference type="ARBA" id="ARBA00023136"/>
    </source>
</evidence>
<comment type="caution">
    <text evidence="13">The sequence shown here is derived from an EMBL/GenBank/DDBJ whole genome shotgun (WGS) entry which is preliminary data.</text>
</comment>
<feature type="transmembrane region" description="Helical" evidence="12">
    <location>
        <begin position="93"/>
        <end position="116"/>
    </location>
</feature>
<comment type="subunit">
    <text evidence="2">The complex is composed of two ATP-binding proteins (LsrA), two transmembrane proteins (LsrC and LsrD) and a solute-binding protein (LsrB).</text>
</comment>
<sequence>MKRSTLAFLKSQNLTLAAIVIVGAALIGITSGGGFFNPISTRTFFLFLAVPILIGLAQMITLSVGQLNLAVGAIGGFSACFAGVLVADLGLPAWIGGLAAVLVGGIAGLLNGWLVVATRINGFIVTLATMTILTGVQYGLVGTRTISSTAWQPIVDLGKASVLGVPVIFWIALIVALLLSFAFGHTVTGRRLLASGGNSVAAQLAGISNDRSVIIAHAASGLLCGVAAFVTLASLSGVNQSVGGDWLLPSFAAPIIGGVSLVGGSVAVLGTVLASTILRLVDSARAEFQLAPSWVNFVVGAVVLGTVALGRVREAQDARRNAPPPASLSTRPELTPVGDPK</sequence>
<accession>A0ABY2J0E3</accession>
<keyword evidence="5" id="KW-0997">Cell inner membrane</keyword>
<feature type="transmembrane region" description="Helical" evidence="12">
    <location>
        <begin position="12"/>
        <end position="36"/>
    </location>
</feature>
<dbReference type="Pfam" id="PF02653">
    <property type="entry name" value="BPD_transp_2"/>
    <property type="match status" value="1"/>
</dbReference>
<keyword evidence="4" id="KW-1003">Cell membrane</keyword>
<reference evidence="13 14" key="1">
    <citation type="submission" date="2019-03" db="EMBL/GenBank/DDBJ databases">
        <title>Genomics of glacier-inhabiting Cryobacterium strains.</title>
        <authorList>
            <person name="Liu Q."/>
            <person name="Xin Y.-H."/>
        </authorList>
    </citation>
    <scope>NUCLEOTIDE SEQUENCE [LARGE SCALE GENOMIC DNA]</scope>
    <source>
        <strain evidence="13 14">TMT4-23</strain>
    </source>
</reference>
<dbReference type="InterPro" id="IPR001851">
    <property type="entry name" value="ABC_transp_permease"/>
</dbReference>
<evidence type="ECO:0000256" key="12">
    <source>
        <dbReference type="SAM" id="Phobius"/>
    </source>
</evidence>
<dbReference type="PANTHER" id="PTHR32196">
    <property type="entry name" value="ABC TRANSPORTER PERMEASE PROTEIN YPHD-RELATED-RELATED"/>
    <property type="match status" value="1"/>
</dbReference>
<feature type="transmembrane region" description="Helical" evidence="12">
    <location>
        <begin position="255"/>
        <end position="281"/>
    </location>
</feature>
<keyword evidence="14" id="KW-1185">Reference proteome</keyword>
<evidence type="ECO:0000256" key="1">
    <source>
        <dbReference type="ARBA" id="ARBA00004651"/>
    </source>
</evidence>
<comment type="function">
    <text evidence="9">Part of the ABC transporter complex LsrABCD involved in autoinducer 2 (AI-2) import. Probably responsible for the translocation of the substrate across the membrane.</text>
</comment>
<dbReference type="PANTHER" id="PTHR32196:SF29">
    <property type="entry name" value="AUTOINDUCER 2 IMPORT SYSTEM PERMEASE PROTEIN LSRC"/>
    <property type="match status" value="1"/>
</dbReference>
<dbReference type="Proteomes" id="UP000298355">
    <property type="component" value="Unassembled WGS sequence"/>
</dbReference>
<evidence type="ECO:0000256" key="7">
    <source>
        <dbReference type="ARBA" id="ARBA00022989"/>
    </source>
</evidence>
<feature type="region of interest" description="Disordered" evidence="11">
    <location>
        <begin position="315"/>
        <end position="341"/>
    </location>
</feature>
<keyword evidence="7 12" id="KW-1133">Transmembrane helix</keyword>
<evidence type="ECO:0000256" key="10">
    <source>
        <dbReference type="ARBA" id="ARBA00039382"/>
    </source>
</evidence>
<keyword evidence="8 12" id="KW-0472">Membrane</keyword>
<organism evidence="13 14">
    <name type="scientific">Cryobacterium breve</name>
    <dbReference type="NCBI Taxonomy" id="1259258"/>
    <lineage>
        <taxon>Bacteria</taxon>
        <taxon>Bacillati</taxon>
        <taxon>Actinomycetota</taxon>
        <taxon>Actinomycetes</taxon>
        <taxon>Micrococcales</taxon>
        <taxon>Microbacteriaceae</taxon>
        <taxon>Cryobacterium</taxon>
    </lineage>
</organism>
<comment type="subcellular location">
    <subcellularLocation>
        <location evidence="1">Cell membrane</location>
        <topology evidence="1">Multi-pass membrane protein</topology>
    </subcellularLocation>
</comment>
<evidence type="ECO:0000256" key="6">
    <source>
        <dbReference type="ARBA" id="ARBA00022692"/>
    </source>
</evidence>
<keyword evidence="6 12" id="KW-0812">Transmembrane</keyword>
<dbReference type="RefSeq" id="WP_134363268.1">
    <property type="nucleotide sequence ID" value="NZ_SOGJ01000021.1"/>
</dbReference>
<feature type="transmembrane region" description="Helical" evidence="12">
    <location>
        <begin position="67"/>
        <end position="87"/>
    </location>
</feature>
<dbReference type="CDD" id="cd06579">
    <property type="entry name" value="TM_PBP1_transp_AraH_like"/>
    <property type="match status" value="1"/>
</dbReference>